<evidence type="ECO:0000256" key="6">
    <source>
        <dbReference type="ARBA" id="ARBA00022989"/>
    </source>
</evidence>
<evidence type="ECO:0000256" key="7">
    <source>
        <dbReference type="ARBA" id="ARBA00023053"/>
    </source>
</evidence>
<keyword evidence="8" id="KW-0406">Ion transport</keyword>
<evidence type="ECO:0000256" key="9">
    <source>
        <dbReference type="ARBA" id="ARBA00023136"/>
    </source>
</evidence>
<evidence type="ECO:0000256" key="5">
    <source>
        <dbReference type="ARBA" id="ARBA00022692"/>
    </source>
</evidence>
<dbReference type="InterPro" id="IPR000210">
    <property type="entry name" value="BTB/POZ_dom"/>
</dbReference>
<evidence type="ECO:0000313" key="14">
    <source>
        <dbReference type="EMBL" id="CUA75075.1"/>
    </source>
</evidence>
<feature type="compositionally biased region" description="Polar residues" evidence="11">
    <location>
        <begin position="773"/>
        <end position="786"/>
    </location>
</feature>
<keyword evidence="10" id="KW-0739">Sodium transport</keyword>
<dbReference type="InterPro" id="IPR011333">
    <property type="entry name" value="SKP1/BTB/POZ_sf"/>
</dbReference>
<dbReference type="Pfam" id="PF00651">
    <property type="entry name" value="BTB"/>
    <property type="match status" value="1"/>
</dbReference>
<dbReference type="InterPro" id="IPR004712">
    <property type="entry name" value="Na+/H+_antiporter_fungi"/>
</dbReference>
<dbReference type="Proteomes" id="UP000044841">
    <property type="component" value="Unassembled WGS sequence"/>
</dbReference>
<feature type="transmembrane region" description="Helical" evidence="12">
    <location>
        <begin position="543"/>
        <end position="559"/>
    </location>
</feature>
<keyword evidence="3" id="KW-0813">Transport</keyword>
<keyword evidence="9 12" id="KW-0472">Membrane</keyword>
<dbReference type="AlphaFoldDB" id="A0A0K6G9B8"/>
<feature type="transmembrane region" description="Helical" evidence="12">
    <location>
        <begin position="692"/>
        <end position="713"/>
    </location>
</feature>
<evidence type="ECO:0000256" key="10">
    <source>
        <dbReference type="ARBA" id="ARBA00023201"/>
    </source>
</evidence>
<dbReference type="PROSITE" id="PS50097">
    <property type="entry name" value="BTB"/>
    <property type="match status" value="1"/>
</dbReference>
<feature type="region of interest" description="Disordered" evidence="11">
    <location>
        <begin position="851"/>
        <end position="1069"/>
    </location>
</feature>
<evidence type="ECO:0000259" key="13">
    <source>
        <dbReference type="PROSITE" id="PS50097"/>
    </source>
</evidence>
<feature type="transmembrane region" description="Helical" evidence="12">
    <location>
        <begin position="450"/>
        <end position="468"/>
    </location>
</feature>
<feature type="compositionally biased region" description="Basic and acidic residues" evidence="11">
    <location>
        <begin position="1003"/>
        <end position="1032"/>
    </location>
</feature>
<evidence type="ECO:0000256" key="11">
    <source>
        <dbReference type="SAM" id="MobiDB-lite"/>
    </source>
</evidence>
<dbReference type="CDD" id="cd18186">
    <property type="entry name" value="BTB_POZ_ZBTB_KLHL-like"/>
    <property type="match status" value="1"/>
</dbReference>
<organism evidence="14 15">
    <name type="scientific">Rhizoctonia solani</name>
    <dbReference type="NCBI Taxonomy" id="456999"/>
    <lineage>
        <taxon>Eukaryota</taxon>
        <taxon>Fungi</taxon>
        <taxon>Dikarya</taxon>
        <taxon>Basidiomycota</taxon>
        <taxon>Agaricomycotina</taxon>
        <taxon>Agaricomycetes</taxon>
        <taxon>Cantharellales</taxon>
        <taxon>Ceratobasidiaceae</taxon>
        <taxon>Rhizoctonia</taxon>
    </lineage>
</organism>
<protein>
    <submittedName>
        <fullName evidence="14">Putative Na(+)/H(+) antiporter C3A11,09 [Schizosaccharomyces pombe 972h-]</fullName>
    </submittedName>
</protein>
<feature type="transmembrane region" description="Helical" evidence="12">
    <location>
        <begin position="287"/>
        <end position="306"/>
    </location>
</feature>
<keyword evidence="15" id="KW-1185">Reference proteome</keyword>
<comment type="subcellular location">
    <subcellularLocation>
        <location evidence="1">Membrane</location>
        <topology evidence="1">Multi-pass membrane protein</topology>
    </subcellularLocation>
</comment>
<feature type="transmembrane region" description="Helical" evidence="12">
    <location>
        <begin position="602"/>
        <end position="625"/>
    </location>
</feature>
<dbReference type="Gene3D" id="3.30.710.10">
    <property type="entry name" value="Potassium Channel Kv1.1, Chain A"/>
    <property type="match status" value="1"/>
</dbReference>
<proteinExistence type="inferred from homology"/>
<feature type="transmembrane region" description="Helical" evidence="12">
    <location>
        <begin position="571"/>
        <end position="590"/>
    </location>
</feature>
<evidence type="ECO:0000256" key="1">
    <source>
        <dbReference type="ARBA" id="ARBA00004141"/>
    </source>
</evidence>
<dbReference type="GO" id="GO:0120029">
    <property type="term" value="P:proton export across plasma membrane"/>
    <property type="evidence" value="ECO:0007669"/>
    <property type="project" value="InterPro"/>
</dbReference>
<feature type="transmembrane region" description="Helical" evidence="12">
    <location>
        <begin position="520"/>
        <end position="537"/>
    </location>
</feature>
<feature type="compositionally biased region" description="Basic and acidic residues" evidence="11">
    <location>
        <begin position="878"/>
        <end position="902"/>
    </location>
</feature>
<evidence type="ECO:0000256" key="3">
    <source>
        <dbReference type="ARBA" id="ARBA00022448"/>
    </source>
</evidence>
<dbReference type="GO" id="GO:0042391">
    <property type="term" value="P:regulation of membrane potential"/>
    <property type="evidence" value="ECO:0007669"/>
    <property type="project" value="InterPro"/>
</dbReference>
<name>A0A0K6G9B8_9AGAM</name>
<keyword evidence="6 12" id="KW-1133">Transmembrane helix</keyword>
<feature type="transmembrane region" description="Helical" evidence="12">
    <location>
        <begin position="407"/>
        <end position="429"/>
    </location>
</feature>
<dbReference type="FunFam" id="1.20.1530.20:FF:000015">
    <property type="entry name" value="Na(+)/H(+) antiporter 2"/>
    <property type="match status" value="1"/>
</dbReference>
<feature type="region of interest" description="Disordered" evidence="11">
    <location>
        <begin position="763"/>
        <end position="813"/>
    </location>
</feature>
<keyword evidence="7" id="KW-0915">Sodium</keyword>
<dbReference type="EMBL" id="CYGV01001511">
    <property type="protein sequence ID" value="CUA75075.1"/>
    <property type="molecule type" value="Genomic_DNA"/>
</dbReference>
<dbReference type="GO" id="GO:0036376">
    <property type="term" value="P:sodium ion export across plasma membrane"/>
    <property type="evidence" value="ECO:0007669"/>
    <property type="project" value="InterPro"/>
</dbReference>
<feature type="compositionally biased region" description="Gly residues" evidence="11">
    <location>
        <begin position="1034"/>
        <end position="1052"/>
    </location>
</feature>
<comment type="similarity">
    <text evidence="2">Belongs to the fungal Na(+)/H(+) exchanger family.</text>
</comment>
<keyword evidence="4" id="KW-0050">Antiport</keyword>
<feature type="transmembrane region" description="Helical" evidence="12">
    <location>
        <begin position="378"/>
        <end position="401"/>
    </location>
</feature>
<dbReference type="PANTHER" id="PTHR31382">
    <property type="entry name" value="NA(+)/H(+) ANTIPORTER"/>
    <property type="match status" value="1"/>
</dbReference>
<evidence type="ECO:0000256" key="12">
    <source>
        <dbReference type="SAM" id="Phobius"/>
    </source>
</evidence>
<dbReference type="GO" id="GO:0015385">
    <property type="term" value="F:sodium:proton antiporter activity"/>
    <property type="evidence" value="ECO:0007669"/>
    <property type="project" value="InterPro"/>
</dbReference>
<gene>
    <name evidence="14" type="ORF">RSOLAG22IIIB_01715</name>
</gene>
<dbReference type="InterPro" id="IPR006153">
    <property type="entry name" value="Cation/H_exchanger_TM"/>
</dbReference>
<sequence>MSSTTDKSAKPDLAFFQPPSGGDLTLRSSDGTEFKVHSLLLHIASSVFSDMFQVGTNSQHDRVVDLSEDSQTISLMLEHIYPVKTPAIDSFDKLERCLTVAQKYDIKGMMGNLDAELRCGAKSELIASDPLRACVLADSFDLSEAGKVLARLVDWKTQLLTPEALTRLRTLSPRSELSVRLIGTQAARATILSEILFGFTQYPMNPSTNPARAIPICQNCDKTRSNNVVFIPSWMVHWSHSVYKILVANDYKDLSPTCNFLDPELLPRLVQQAKVNASMFDVTTPHLAYTLLGGFVVLFGMFSLLIREKASLMLLKYLLCTYTCPYCAGIFDPRGWANSHEVVNEITLEVTRVVLAIGVFAIGVELPKQYMLKHWKSLFMLLVPIMTYGWFISAALIYALIPNLNFLSSLVIAACLTPTDPILAAAVVGGKYADKHVPKHLTNLLKAESGCNDGAAFPFLFIAIYLIIEKSDRVAVGEWFYVTWLYEVALGIAFGAVLGYGFRHLMRFCERRDLIDRQSYVAQYVSLALLTIGATTLLGSDDLLAAFACGTAFAWDGWFNRQTEESMFSNVIDLLFNCACFIFIGAWIPFDDFNAPELSISPWRLIVLGLAVIALRRLPIMLALYKFIPDIHTLRECVFAGHFGPMGVGAVFISTLAAIKLPEPLEIEPDGHLANGGTPQQIDYLGHSIQPIVAFMVLISIMIHGLSIPFFSLGKRVHSIRHTWSRHNTVEGGRPEWANQIRQVRPGEEIIVNRDDVAERGEMPALDEKRGSVPTSELSGEGSSATVDIGGKEHGTGEHITSAEGREGHMGGVPLDPKDDIETTEWREGPHLVIERTPGNGEEVQVEVIKNAYAPERPRSRSNSAPRPGADSHTMSGPREEVHHQLSEHLHSIGHEAEHLGEKLGITHSNDSSKDKHEQPPPTATPGAGSSQQQQQQQQPSGTPEIPSIVLPDEEEDDRSRSRTRGIRDHVRDRLMGRPRAGNDRTHGHSRTASAPNNASRDPAARLRADLVRDVRRDSSPARSIRFADDRPGSSGGEGGTPPNGTASGNGNGETTQRVMFDLPTQKLR</sequence>
<evidence type="ECO:0000256" key="2">
    <source>
        <dbReference type="ARBA" id="ARBA00005248"/>
    </source>
</evidence>
<feature type="domain" description="BTB" evidence="13">
    <location>
        <begin position="22"/>
        <end position="89"/>
    </location>
</feature>
<dbReference type="GO" id="GO:0030007">
    <property type="term" value="P:intracellular potassium ion homeostasis"/>
    <property type="evidence" value="ECO:0007669"/>
    <property type="project" value="TreeGrafter"/>
</dbReference>
<accession>A0A0K6G9B8</accession>
<dbReference type="PANTHER" id="PTHR31382:SF4">
    <property type="entry name" value="NA(+)_H(+) ANTIPORTER"/>
    <property type="match status" value="1"/>
</dbReference>
<evidence type="ECO:0000256" key="8">
    <source>
        <dbReference type="ARBA" id="ARBA00023065"/>
    </source>
</evidence>
<dbReference type="SUPFAM" id="SSF54695">
    <property type="entry name" value="POZ domain"/>
    <property type="match status" value="1"/>
</dbReference>
<feature type="compositionally biased region" description="Basic and acidic residues" evidence="11">
    <location>
        <begin position="958"/>
        <end position="987"/>
    </location>
</feature>
<evidence type="ECO:0000313" key="15">
    <source>
        <dbReference type="Proteomes" id="UP000044841"/>
    </source>
</evidence>
<dbReference type="GO" id="GO:0005886">
    <property type="term" value="C:plasma membrane"/>
    <property type="evidence" value="ECO:0007669"/>
    <property type="project" value="InterPro"/>
</dbReference>
<evidence type="ECO:0000256" key="4">
    <source>
        <dbReference type="ARBA" id="ARBA00022449"/>
    </source>
</evidence>
<keyword evidence="5 12" id="KW-0812">Transmembrane</keyword>
<dbReference type="Pfam" id="PF00999">
    <property type="entry name" value="Na_H_Exchanger"/>
    <property type="match status" value="1"/>
</dbReference>
<reference evidence="14 15" key="1">
    <citation type="submission" date="2015-07" db="EMBL/GenBank/DDBJ databases">
        <authorList>
            <person name="Noorani M."/>
        </authorList>
    </citation>
    <scope>NUCLEOTIDE SEQUENCE [LARGE SCALE GENOMIC DNA]</scope>
    <source>
        <strain evidence="14">BBA 69670</strain>
    </source>
</reference>
<feature type="transmembrane region" description="Helical" evidence="12">
    <location>
        <begin position="637"/>
        <end position="659"/>
    </location>
</feature>
<feature type="transmembrane region" description="Helical" evidence="12">
    <location>
        <begin position="480"/>
        <end position="500"/>
    </location>
</feature>